<dbReference type="Proteomes" id="UP000029257">
    <property type="component" value="Unassembled WGS sequence"/>
</dbReference>
<evidence type="ECO:0000313" key="2">
    <source>
        <dbReference type="EMBL" id="KGA30622.1"/>
    </source>
</evidence>
<organism evidence="1 3">
    <name type="scientific">Pectobacterium wasabiae</name>
    <dbReference type="NCBI Taxonomy" id="55208"/>
    <lineage>
        <taxon>Bacteria</taxon>
        <taxon>Pseudomonadati</taxon>
        <taxon>Pseudomonadota</taxon>
        <taxon>Gammaproteobacteria</taxon>
        <taxon>Enterobacterales</taxon>
        <taxon>Pectobacteriaceae</taxon>
        <taxon>Pectobacterium</taxon>
    </lineage>
</organism>
<keyword evidence="4" id="KW-1185">Reference proteome</keyword>
<reference evidence="3 4" key="1">
    <citation type="submission" date="2014-08" db="EMBL/GenBank/DDBJ databases">
        <title>Genome sequences of NCPPB Pectobacterium isolates.</title>
        <authorList>
            <person name="Glover R.H."/>
            <person name="Sapp M."/>
            <person name="Elphinstone J."/>
        </authorList>
    </citation>
    <scope>NUCLEOTIDE SEQUENCE [LARGE SCALE GENOMIC DNA]</scope>
    <source>
        <strain evidence="1 3">NCPPB 3701</strain>
        <strain evidence="2 4">NCPPB3702</strain>
    </source>
</reference>
<protein>
    <submittedName>
        <fullName evidence="1">Uncharacterized protein</fullName>
    </submittedName>
</protein>
<accession>A0AAW3EGE4</accession>
<gene>
    <name evidence="1" type="ORF">JV38_13925</name>
    <name evidence="2" type="ORF">KU73_01550</name>
</gene>
<dbReference type="EMBL" id="JQHP01000006">
    <property type="protein sequence ID" value="KFX05768.1"/>
    <property type="molecule type" value="Genomic_DNA"/>
</dbReference>
<evidence type="ECO:0000313" key="1">
    <source>
        <dbReference type="EMBL" id="KFX05768.1"/>
    </source>
</evidence>
<sequence length="172" mass="19812">MLDIARQGVNLPQQVFTKTFHKYWFFDNDICTSDDLIYAVYSIIRECFDTHSKAAVFSYFESDYIGNLKMSDDWVLKINKYSAKMNESGDYGGLIIVDYDKQWALFQKNPVERGVLGVDEGGGLAAINELIYDNFIDCNVINGWLGEKTQRDKELVSYIGRAYLTQLMENYS</sequence>
<evidence type="ECO:0000313" key="4">
    <source>
        <dbReference type="Proteomes" id="UP000029436"/>
    </source>
</evidence>
<proteinExistence type="predicted"/>
<dbReference type="AlphaFoldDB" id="A0AAW3EGE4"/>
<name>A0AAW3EGE4_9GAMM</name>
<evidence type="ECO:0000313" key="3">
    <source>
        <dbReference type="Proteomes" id="UP000029257"/>
    </source>
</evidence>
<comment type="caution">
    <text evidence="1">The sequence shown here is derived from an EMBL/GenBank/DDBJ whole genome shotgun (WGS) entry which is preliminary data.</text>
</comment>
<dbReference type="EMBL" id="JQOH01000001">
    <property type="protein sequence ID" value="KGA30622.1"/>
    <property type="molecule type" value="Genomic_DNA"/>
</dbReference>
<dbReference type="Proteomes" id="UP000029436">
    <property type="component" value="Unassembled WGS sequence"/>
</dbReference>